<accession>A0A3M3BHZ1</accession>
<dbReference type="Gene3D" id="3.30.70.250">
    <property type="entry name" value="Malonyl-CoA ACP transacylase, ACP-binding"/>
    <property type="match status" value="1"/>
</dbReference>
<reference evidence="7 8" key="1">
    <citation type="submission" date="2018-08" db="EMBL/GenBank/DDBJ databases">
        <title>Recombination of ecologically and evolutionarily significant loci maintains genetic cohesion in the Pseudomonas syringae species complex.</title>
        <authorList>
            <person name="Dillon M."/>
            <person name="Thakur S."/>
            <person name="Almeida R.N.D."/>
            <person name="Weir B.S."/>
            <person name="Guttman D.S."/>
        </authorList>
    </citation>
    <scope>NUCLEOTIDE SEQUENCE [LARGE SCALE GENOMIC DNA]</scope>
    <source>
        <strain evidence="7 8">ICMP 4086</strain>
    </source>
</reference>
<feature type="region of interest" description="Disordered" evidence="5">
    <location>
        <begin position="44"/>
        <end position="68"/>
    </location>
</feature>
<evidence type="ECO:0000256" key="4">
    <source>
        <dbReference type="ARBA" id="ARBA00048462"/>
    </source>
</evidence>
<dbReference type="InterPro" id="IPR016036">
    <property type="entry name" value="Malonyl_transacylase_ACP-bd"/>
</dbReference>
<keyword evidence="3" id="KW-0012">Acyltransferase</keyword>
<dbReference type="Proteomes" id="UP000278587">
    <property type="component" value="Unassembled WGS sequence"/>
</dbReference>
<evidence type="ECO:0000256" key="3">
    <source>
        <dbReference type="ARBA" id="ARBA00023315"/>
    </source>
</evidence>
<dbReference type="SMART" id="SM00827">
    <property type="entry name" value="PKS_AT"/>
    <property type="match status" value="1"/>
</dbReference>
<dbReference type="Gene3D" id="3.40.366.10">
    <property type="entry name" value="Malonyl-Coenzyme A Acyl Carrier Protein, domain 2"/>
    <property type="match status" value="1"/>
</dbReference>
<dbReference type="SUPFAM" id="SSF55048">
    <property type="entry name" value="Probable ACP-binding domain of malonyl-CoA ACP transacylase"/>
    <property type="match status" value="1"/>
</dbReference>
<dbReference type="GO" id="GO:0004314">
    <property type="term" value="F:[acyl-carrier-protein] S-malonyltransferase activity"/>
    <property type="evidence" value="ECO:0007669"/>
    <property type="project" value="UniProtKB-EC"/>
</dbReference>
<sequence>MPYRAHSGLAGVAGAAPGPSGHGCFGTGLGHRWQCRFRTGQRYRGTESGQRSGPYSAHARAVESPLRSRVGRSAGNIGLSGRCPVTTRSRWRGTARMGPANGSGTAQDFRGRAAGCRSVASGRGVRMSSLWVFPGQGAQQAGMLHRLPDDAVARDCLQEAAGALGEDVLALDSAQALQSTRAVQLCLLIAGVACARVLQAQDCVPDYLAGLSIGAYPAAVIAGALAFDDAVRLVALRGELMQNAWPQGYGMTALIGLDQAQVEALIGQVHSPEAPVFLANINADNQMVISGSAEAMHQVGQLAKASGAAAVKRLAVSVPSHCALLDAPAQQLDEAFSQVALQAPKIRYLSGSSARLVPSAEKLRDDLAFNMCRVIDWRSTVETAWERGVRLHIELPPGAVLTGLARKVFQQGTALAFQAARLDSLVALSREEGCRTL</sequence>
<dbReference type="InterPro" id="IPR001227">
    <property type="entry name" value="Ac_transferase_dom_sf"/>
</dbReference>
<comment type="caution">
    <text evidence="7">The sequence shown here is derived from an EMBL/GenBank/DDBJ whole genome shotgun (WGS) entry which is preliminary data.</text>
</comment>
<dbReference type="GO" id="GO:0006633">
    <property type="term" value="P:fatty acid biosynthetic process"/>
    <property type="evidence" value="ECO:0007669"/>
    <property type="project" value="TreeGrafter"/>
</dbReference>
<dbReference type="GO" id="GO:0005829">
    <property type="term" value="C:cytosol"/>
    <property type="evidence" value="ECO:0007669"/>
    <property type="project" value="TreeGrafter"/>
</dbReference>
<dbReference type="Pfam" id="PF00698">
    <property type="entry name" value="Acyl_transf_1"/>
    <property type="match status" value="1"/>
</dbReference>
<evidence type="ECO:0000256" key="2">
    <source>
        <dbReference type="ARBA" id="ARBA00022679"/>
    </source>
</evidence>
<dbReference type="PANTHER" id="PTHR42681">
    <property type="entry name" value="MALONYL-COA-ACYL CARRIER PROTEIN TRANSACYLASE, MITOCHONDRIAL"/>
    <property type="match status" value="1"/>
</dbReference>
<dbReference type="InterPro" id="IPR016035">
    <property type="entry name" value="Acyl_Trfase/lysoPLipase"/>
</dbReference>
<evidence type="ECO:0000313" key="8">
    <source>
        <dbReference type="Proteomes" id="UP000278587"/>
    </source>
</evidence>
<organism evidence="7 8">
    <name type="scientific">Pseudomonas caricapapayae</name>
    <dbReference type="NCBI Taxonomy" id="46678"/>
    <lineage>
        <taxon>Bacteria</taxon>
        <taxon>Pseudomonadati</taxon>
        <taxon>Pseudomonadota</taxon>
        <taxon>Gammaproteobacteria</taxon>
        <taxon>Pseudomonadales</taxon>
        <taxon>Pseudomonadaceae</taxon>
        <taxon>Pseudomonas</taxon>
    </lineage>
</organism>
<dbReference type="EC" id="2.3.1.39" evidence="1"/>
<dbReference type="PANTHER" id="PTHR42681:SF1">
    <property type="entry name" value="MALONYL-COA-ACYL CARRIER PROTEIN TRANSACYLASE, MITOCHONDRIAL"/>
    <property type="match status" value="1"/>
</dbReference>
<evidence type="ECO:0000313" key="7">
    <source>
        <dbReference type="EMBL" id="RMM12308.1"/>
    </source>
</evidence>
<gene>
    <name evidence="7" type="ORF">ALQ84_04894</name>
</gene>
<dbReference type="InterPro" id="IPR014043">
    <property type="entry name" value="Acyl_transferase_dom"/>
</dbReference>
<dbReference type="EMBL" id="RBOC01000052">
    <property type="protein sequence ID" value="RMM12308.1"/>
    <property type="molecule type" value="Genomic_DNA"/>
</dbReference>
<comment type="catalytic activity">
    <reaction evidence="4">
        <text>holo-[ACP] + malonyl-CoA = malonyl-[ACP] + CoA</text>
        <dbReference type="Rhea" id="RHEA:41792"/>
        <dbReference type="Rhea" id="RHEA-COMP:9623"/>
        <dbReference type="Rhea" id="RHEA-COMP:9685"/>
        <dbReference type="ChEBI" id="CHEBI:57287"/>
        <dbReference type="ChEBI" id="CHEBI:57384"/>
        <dbReference type="ChEBI" id="CHEBI:64479"/>
        <dbReference type="ChEBI" id="CHEBI:78449"/>
        <dbReference type="EC" id="2.3.1.39"/>
    </reaction>
</comment>
<dbReference type="AlphaFoldDB" id="A0A3M3BHZ1"/>
<protein>
    <recommendedName>
        <fullName evidence="1">[acyl-carrier-protein] S-malonyltransferase</fullName>
        <ecNumber evidence="1">2.3.1.39</ecNumber>
    </recommendedName>
</protein>
<evidence type="ECO:0000256" key="5">
    <source>
        <dbReference type="SAM" id="MobiDB-lite"/>
    </source>
</evidence>
<evidence type="ECO:0000259" key="6">
    <source>
        <dbReference type="SMART" id="SM00827"/>
    </source>
</evidence>
<dbReference type="SUPFAM" id="SSF52151">
    <property type="entry name" value="FabD/lysophospholipase-like"/>
    <property type="match status" value="1"/>
</dbReference>
<dbReference type="InterPro" id="IPR017554">
    <property type="entry name" value="Malonate_deCOase_MdcHsu"/>
</dbReference>
<proteinExistence type="predicted"/>
<dbReference type="InterPro" id="IPR050858">
    <property type="entry name" value="Mal-CoA-ACP_Trans/PKS_FabD"/>
</dbReference>
<feature type="domain" description="Malonyl-CoA:ACP transacylase (MAT)" evidence="6">
    <location>
        <begin position="132"/>
        <end position="432"/>
    </location>
</feature>
<evidence type="ECO:0000256" key="1">
    <source>
        <dbReference type="ARBA" id="ARBA00013258"/>
    </source>
</evidence>
<dbReference type="NCBIfam" id="TIGR03131">
    <property type="entry name" value="malonate_mdcH"/>
    <property type="match status" value="1"/>
</dbReference>
<keyword evidence="2" id="KW-0808">Transferase</keyword>
<name>A0A3M3BHZ1_9PSED</name>